<dbReference type="Pfam" id="PF00271">
    <property type="entry name" value="Helicase_C"/>
    <property type="match status" value="1"/>
</dbReference>
<dbReference type="PANTHER" id="PTHR30580:SF0">
    <property type="entry name" value="PRIMOSOMAL PROTEIN N"/>
    <property type="match status" value="1"/>
</dbReference>
<keyword evidence="3 11" id="KW-0479">Metal-binding</keyword>
<dbReference type="Pfam" id="PF18074">
    <property type="entry name" value="PriA_C"/>
    <property type="match status" value="1"/>
</dbReference>
<reference evidence="14 15" key="1">
    <citation type="submission" date="2022-11" db="EMBL/GenBank/DDBJ databases">
        <title>Host association and intracellularity evolved multiple times independently in the Rickettsiales.</title>
        <authorList>
            <person name="Castelli M."/>
            <person name="Nardi T."/>
            <person name="Gammuto L."/>
            <person name="Bellinzona G."/>
            <person name="Sabaneyeva E."/>
            <person name="Potekhin A."/>
            <person name="Serra V."/>
            <person name="Petroni G."/>
            <person name="Sassera D."/>
        </authorList>
    </citation>
    <scope>NUCLEOTIDE SEQUENCE [LARGE SCALE GENOMIC DNA]</scope>
    <source>
        <strain evidence="14 15">NDG2</strain>
    </source>
</reference>
<feature type="binding site" evidence="11">
    <location>
        <position position="401"/>
    </location>
    <ligand>
        <name>Zn(2+)</name>
        <dbReference type="ChEBI" id="CHEBI:29105"/>
        <label>2</label>
    </ligand>
</feature>
<dbReference type="SMART" id="SM00487">
    <property type="entry name" value="DEXDc"/>
    <property type="match status" value="1"/>
</dbReference>
<evidence type="ECO:0000256" key="10">
    <source>
        <dbReference type="ARBA" id="ARBA00023235"/>
    </source>
</evidence>
<feature type="domain" description="Helicase C-terminal" evidence="13">
    <location>
        <begin position="399"/>
        <end position="572"/>
    </location>
</feature>
<dbReference type="Proteomes" id="UP001327219">
    <property type="component" value="Chromosome"/>
</dbReference>
<feature type="binding site" evidence="11">
    <location>
        <position position="404"/>
    </location>
    <ligand>
        <name>Zn(2+)</name>
        <dbReference type="ChEBI" id="CHEBI:29105"/>
        <label>2</label>
    </ligand>
</feature>
<dbReference type="InterPro" id="IPR041236">
    <property type="entry name" value="PriA_C"/>
</dbReference>
<keyword evidence="9 11" id="KW-0238">DNA-binding</keyword>
<feature type="binding site" evidence="11">
    <location>
        <position position="414"/>
    </location>
    <ligand>
        <name>Zn(2+)</name>
        <dbReference type="ChEBI" id="CHEBI:29105"/>
        <label>1</label>
    </ligand>
</feature>
<keyword evidence="5 11" id="KW-0378">Hydrolase</keyword>
<feature type="binding site" evidence="11">
    <location>
        <position position="383"/>
    </location>
    <ligand>
        <name>Zn(2+)</name>
        <dbReference type="ChEBI" id="CHEBI:29105"/>
        <label>2</label>
    </ligand>
</feature>
<dbReference type="InterPro" id="IPR005259">
    <property type="entry name" value="PriA"/>
</dbReference>
<evidence type="ECO:0000256" key="7">
    <source>
        <dbReference type="ARBA" id="ARBA00022833"/>
    </source>
</evidence>
<name>A0ABZ0UKB7_9RICK</name>
<keyword evidence="10 11" id="KW-0413">Isomerase</keyword>
<keyword evidence="6 11" id="KW-0347">Helicase</keyword>
<comment type="subunit">
    <text evidence="11">Component of the replication restart primosome.</text>
</comment>
<gene>
    <name evidence="11" type="primary">priA</name>
    <name evidence="14" type="ORF">Bandiella_00679</name>
</gene>
<evidence type="ECO:0000256" key="1">
    <source>
        <dbReference type="ARBA" id="ARBA00022515"/>
    </source>
</evidence>
<organism evidence="14 15">
    <name type="scientific">Candidatus Bandiella euplotis</name>
    <dbReference type="NCBI Taxonomy" id="1664265"/>
    <lineage>
        <taxon>Bacteria</taxon>
        <taxon>Pseudomonadati</taxon>
        <taxon>Pseudomonadota</taxon>
        <taxon>Alphaproteobacteria</taxon>
        <taxon>Rickettsiales</taxon>
        <taxon>Candidatus Midichloriaceae</taxon>
        <taxon>Candidatus Bandiella</taxon>
    </lineage>
</organism>
<dbReference type="EMBL" id="CP110820">
    <property type="protein sequence ID" value="WPX96563.1"/>
    <property type="molecule type" value="Genomic_DNA"/>
</dbReference>
<feature type="binding site" evidence="11">
    <location>
        <position position="374"/>
    </location>
    <ligand>
        <name>Zn(2+)</name>
        <dbReference type="ChEBI" id="CHEBI:29105"/>
        <label>1</label>
    </ligand>
</feature>
<feature type="binding site" evidence="11">
    <location>
        <position position="417"/>
    </location>
    <ligand>
        <name>Zn(2+)</name>
        <dbReference type="ChEBI" id="CHEBI:29105"/>
        <label>1</label>
    </ligand>
</feature>
<evidence type="ECO:0000313" key="15">
    <source>
        <dbReference type="Proteomes" id="UP001327219"/>
    </source>
</evidence>
<evidence type="ECO:0000256" key="5">
    <source>
        <dbReference type="ARBA" id="ARBA00022801"/>
    </source>
</evidence>
<sequence length="665" mass="76249">MLKEVRVASVILALPLEQEFSYKIPDKQQNAKIGSIVKVMFRNREQIGVITKIDHIYEDTFDYELKEISDFYNLPQLSGKIIDFARWMAKYNMVCFGNVIKMLLLNKKNIEYQIGRENYANYNSINTTIEVQLSELQHNVVEKIQASGFNRFAVHLIQGATGSGKTEVYLETAQKIIDDKGEVLILLPEVLLATQLVERFKTRLKNCNIAEWNSSLSPKKRAIVWHGVLNGEINVVVGARSALFLPFLNLKLAVIDEEHDNSFKQEEGIIYNARDMAIIKAKIEEFPVLLSTATPCVETYHNSMQKRYELHKLPSRYTGVALPSVKIVDLNQLSKNYNEWISAPLRDEILNCLKRQKLSMIFLNRRGYSPLTLCKNCGEKFSCPNCQFWLVEHKKKNQMLCHYCGFSQEKLIRCTKCESEEKLVAIGPGVERIEEELQSLFPNAKIAVLTSDTVGDLKKASKIIQEIENKEYDIILGTQMLAKGLNFPDLHLVGVIDADIAFAGGDLRILERTFQLLYQVAGRAGREQEKGLVLIQTSFAENQLLTHIKQWDYDAFINLEIENRYKAFMPPFSKLAMIRGSASCEHNLHSFMHHIVQLAPLKNEIDILGPSPAPMYKLRNKFRYRIIIRTKKQTNIQSYISQWLDSINVPSSIQLKVDIDPYNFI</sequence>
<dbReference type="InterPro" id="IPR027417">
    <property type="entry name" value="P-loop_NTPase"/>
</dbReference>
<evidence type="ECO:0000259" key="13">
    <source>
        <dbReference type="PROSITE" id="PS51194"/>
    </source>
</evidence>
<keyword evidence="7 11" id="KW-0862">Zinc</keyword>
<dbReference type="Gene3D" id="3.40.50.300">
    <property type="entry name" value="P-loop containing nucleotide triphosphate hydrolases"/>
    <property type="match status" value="2"/>
</dbReference>
<comment type="cofactor">
    <cofactor evidence="11">
        <name>Zn(2+)</name>
        <dbReference type="ChEBI" id="CHEBI:29105"/>
    </cofactor>
    <text evidence="11">Binds 2 zinc ions per subunit.</text>
</comment>
<dbReference type="Pfam" id="PF18319">
    <property type="entry name" value="Zn_ribbon_PriA"/>
    <property type="match status" value="1"/>
</dbReference>
<dbReference type="Pfam" id="PF00270">
    <property type="entry name" value="DEAD"/>
    <property type="match status" value="1"/>
</dbReference>
<evidence type="ECO:0000256" key="3">
    <source>
        <dbReference type="ARBA" id="ARBA00022723"/>
    </source>
</evidence>
<comment type="catalytic activity">
    <reaction evidence="11">
        <text>ATP + H2O = ADP + phosphate + H(+)</text>
        <dbReference type="Rhea" id="RHEA:13065"/>
        <dbReference type="ChEBI" id="CHEBI:15377"/>
        <dbReference type="ChEBI" id="CHEBI:15378"/>
        <dbReference type="ChEBI" id="CHEBI:30616"/>
        <dbReference type="ChEBI" id="CHEBI:43474"/>
        <dbReference type="ChEBI" id="CHEBI:456216"/>
        <dbReference type="EC" id="5.6.2.4"/>
    </reaction>
</comment>
<protein>
    <recommendedName>
        <fullName evidence="11">Replication restart protein PriA</fullName>
    </recommendedName>
    <alternativeName>
        <fullName evidence="11">ATP-dependent DNA helicase PriA</fullName>
        <ecNumber evidence="11">5.6.2.4</ecNumber>
    </alternativeName>
    <alternativeName>
        <fullName evidence="11">DNA 3'-5' helicase PriA</fullName>
    </alternativeName>
</protein>
<dbReference type="InterPro" id="IPR042115">
    <property type="entry name" value="PriA_3primeBD_sf"/>
</dbReference>
<dbReference type="NCBIfam" id="TIGR00595">
    <property type="entry name" value="priA"/>
    <property type="match status" value="1"/>
</dbReference>
<evidence type="ECO:0000256" key="6">
    <source>
        <dbReference type="ARBA" id="ARBA00022806"/>
    </source>
</evidence>
<feature type="binding site" evidence="11">
    <location>
        <position position="377"/>
    </location>
    <ligand>
        <name>Zn(2+)</name>
        <dbReference type="ChEBI" id="CHEBI:29105"/>
        <label>1</label>
    </ligand>
</feature>
<keyword evidence="15" id="KW-1185">Reference proteome</keyword>
<comment type="catalytic activity">
    <reaction evidence="11">
        <text>Couples ATP hydrolysis with the unwinding of duplex DNA by translocating in the 3'-5' direction.</text>
        <dbReference type="EC" id="5.6.2.4"/>
    </reaction>
</comment>
<accession>A0ABZ0UKB7</accession>
<dbReference type="InterPro" id="IPR011545">
    <property type="entry name" value="DEAD/DEAH_box_helicase_dom"/>
</dbReference>
<dbReference type="PROSITE" id="PS51192">
    <property type="entry name" value="HELICASE_ATP_BIND_1"/>
    <property type="match status" value="1"/>
</dbReference>
<evidence type="ECO:0000313" key="14">
    <source>
        <dbReference type="EMBL" id="WPX96563.1"/>
    </source>
</evidence>
<keyword evidence="2 11" id="KW-0235">DNA replication</keyword>
<dbReference type="InterPro" id="IPR014001">
    <property type="entry name" value="Helicase_ATP-bd"/>
</dbReference>
<dbReference type="InterPro" id="IPR041222">
    <property type="entry name" value="PriA_3primeBD"/>
</dbReference>
<evidence type="ECO:0000256" key="8">
    <source>
        <dbReference type="ARBA" id="ARBA00022840"/>
    </source>
</evidence>
<dbReference type="Pfam" id="PF17764">
    <property type="entry name" value="PriA_3primeBD"/>
    <property type="match status" value="1"/>
</dbReference>
<proteinExistence type="inferred from homology"/>
<evidence type="ECO:0000256" key="2">
    <source>
        <dbReference type="ARBA" id="ARBA00022705"/>
    </source>
</evidence>
<feature type="binding site" evidence="11">
    <location>
        <position position="386"/>
    </location>
    <ligand>
        <name>Zn(2+)</name>
        <dbReference type="ChEBI" id="CHEBI:29105"/>
        <label>2</label>
    </ligand>
</feature>
<feature type="domain" description="Helicase ATP-binding" evidence="12">
    <location>
        <begin position="146"/>
        <end position="313"/>
    </location>
</feature>
<evidence type="ECO:0000256" key="11">
    <source>
        <dbReference type="HAMAP-Rule" id="MF_00983"/>
    </source>
</evidence>
<dbReference type="SMART" id="SM00490">
    <property type="entry name" value="HELICc"/>
    <property type="match status" value="1"/>
</dbReference>
<dbReference type="InterPro" id="IPR040498">
    <property type="entry name" value="PriA_CRR"/>
</dbReference>
<dbReference type="EC" id="5.6.2.4" evidence="11"/>
<keyword evidence="8 11" id="KW-0067">ATP-binding</keyword>
<dbReference type="Gene3D" id="3.40.1440.60">
    <property type="entry name" value="PriA, 3(prime) DNA-binding domain"/>
    <property type="match status" value="1"/>
</dbReference>
<dbReference type="InterPro" id="IPR001650">
    <property type="entry name" value="Helicase_C-like"/>
</dbReference>
<comment type="similarity">
    <text evidence="11">Belongs to the helicase family. PriA subfamily.</text>
</comment>
<comment type="function">
    <text evidence="11">Initiates the restart of stalled replication forks, which reloads the replicative helicase on sites other than the origin of replication. Recognizes and binds to abandoned replication forks and remodels them to uncover a helicase loading site. Promotes assembly of the primosome at these replication forks.</text>
</comment>
<keyword evidence="1 11" id="KW-0639">Primosome</keyword>
<evidence type="ECO:0000259" key="12">
    <source>
        <dbReference type="PROSITE" id="PS51192"/>
    </source>
</evidence>
<keyword evidence="4 11" id="KW-0547">Nucleotide-binding</keyword>
<dbReference type="HAMAP" id="MF_00983">
    <property type="entry name" value="PriA"/>
    <property type="match status" value="1"/>
</dbReference>
<dbReference type="PANTHER" id="PTHR30580">
    <property type="entry name" value="PRIMOSOMAL PROTEIN N"/>
    <property type="match status" value="1"/>
</dbReference>
<dbReference type="SUPFAM" id="SSF52540">
    <property type="entry name" value="P-loop containing nucleoside triphosphate hydrolases"/>
    <property type="match status" value="1"/>
</dbReference>
<evidence type="ECO:0000256" key="4">
    <source>
        <dbReference type="ARBA" id="ARBA00022741"/>
    </source>
</evidence>
<dbReference type="RefSeq" id="WP_407651264.1">
    <property type="nucleotide sequence ID" value="NZ_CP110820.1"/>
</dbReference>
<dbReference type="PROSITE" id="PS51194">
    <property type="entry name" value="HELICASE_CTER"/>
    <property type="match status" value="1"/>
</dbReference>
<evidence type="ECO:0000256" key="9">
    <source>
        <dbReference type="ARBA" id="ARBA00023125"/>
    </source>
</evidence>